<proteinExistence type="inferred from homology"/>
<dbReference type="Gene3D" id="3.40.50.720">
    <property type="entry name" value="NAD(P)-binding Rossmann-like Domain"/>
    <property type="match status" value="1"/>
</dbReference>
<name>A0ABU4CHF4_RHOJO</name>
<evidence type="ECO:0000313" key="3">
    <source>
        <dbReference type="EMBL" id="MDV6282965.1"/>
    </source>
</evidence>
<accession>A0ABU4CHF4</accession>
<dbReference type="PANTHER" id="PTHR42760">
    <property type="entry name" value="SHORT-CHAIN DEHYDROGENASES/REDUCTASES FAMILY MEMBER"/>
    <property type="match status" value="1"/>
</dbReference>
<dbReference type="Proteomes" id="UP001185737">
    <property type="component" value="Unassembled WGS sequence"/>
</dbReference>
<gene>
    <name evidence="3" type="ORF">R3Q59_20895</name>
</gene>
<dbReference type="InterPro" id="IPR036291">
    <property type="entry name" value="NAD(P)-bd_dom_sf"/>
</dbReference>
<keyword evidence="2" id="KW-0560">Oxidoreductase</keyword>
<dbReference type="Pfam" id="PF00106">
    <property type="entry name" value="adh_short"/>
    <property type="match status" value="1"/>
</dbReference>
<dbReference type="RefSeq" id="WP_317569307.1">
    <property type="nucleotide sequence ID" value="NZ_JAWLKA010000012.1"/>
</dbReference>
<protein>
    <submittedName>
        <fullName evidence="3">SDR family NAD(P)-dependent oxidoreductase</fullName>
    </submittedName>
</protein>
<dbReference type="EMBL" id="JAWLKA010000012">
    <property type="protein sequence ID" value="MDV6282965.1"/>
    <property type="molecule type" value="Genomic_DNA"/>
</dbReference>
<dbReference type="SUPFAM" id="SSF51735">
    <property type="entry name" value="NAD(P)-binding Rossmann-fold domains"/>
    <property type="match status" value="1"/>
</dbReference>
<evidence type="ECO:0000313" key="4">
    <source>
        <dbReference type="Proteomes" id="UP001185737"/>
    </source>
</evidence>
<dbReference type="InterPro" id="IPR002347">
    <property type="entry name" value="SDR_fam"/>
</dbReference>
<dbReference type="PANTHER" id="PTHR42760:SF133">
    <property type="entry name" value="3-OXOACYL-[ACYL-CARRIER-PROTEIN] REDUCTASE"/>
    <property type="match status" value="1"/>
</dbReference>
<reference evidence="3 4" key="1">
    <citation type="submission" date="2023-10" db="EMBL/GenBank/DDBJ databases">
        <title>Development of a sustainable strategy for remediation of hydrocarbon-contaminated territories based on the waste exchange concept.</title>
        <authorList>
            <person name="Krivoruchko A."/>
        </authorList>
    </citation>
    <scope>NUCLEOTIDE SEQUENCE [LARGE SCALE GENOMIC DNA]</scope>
    <source>
        <strain evidence="3 4">IEGM 60</strain>
    </source>
</reference>
<sequence length="251" mass="26913">MDPIPLNPQTPPKRNSNLVLVTGVEHPEGAYAARTLGTHGFDVIAHSFISEAAEQIAHDITGIGGRATAAVADLTIHGEVDRLFTGIEDTHGHIDTVVHAAWIPGPESTGTPLQSIHPHDWDRFLHAHLRMLFTTVRRAMQSMSDRNRAGSIVTIVGVNRTETGTGVSTLARQVIDGAIEAFTAAAAHDISARTLQVNTIRLVDELPSPAFPDEHITPDFDTALVFLADPAHHSWSGKVLSAPAARFAAVH</sequence>
<keyword evidence="4" id="KW-1185">Reference proteome</keyword>
<evidence type="ECO:0000256" key="1">
    <source>
        <dbReference type="ARBA" id="ARBA00006484"/>
    </source>
</evidence>
<organism evidence="3 4">
    <name type="scientific">Rhodococcus jostii</name>
    <dbReference type="NCBI Taxonomy" id="132919"/>
    <lineage>
        <taxon>Bacteria</taxon>
        <taxon>Bacillati</taxon>
        <taxon>Actinomycetota</taxon>
        <taxon>Actinomycetes</taxon>
        <taxon>Mycobacteriales</taxon>
        <taxon>Nocardiaceae</taxon>
        <taxon>Rhodococcus</taxon>
    </lineage>
</organism>
<comment type="caution">
    <text evidence="3">The sequence shown here is derived from an EMBL/GenBank/DDBJ whole genome shotgun (WGS) entry which is preliminary data.</text>
</comment>
<evidence type="ECO:0000256" key="2">
    <source>
        <dbReference type="ARBA" id="ARBA00023002"/>
    </source>
</evidence>
<comment type="similarity">
    <text evidence="1">Belongs to the short-chain dehydrogenases/reductases (SDR) family.</text>
</comment>